<dbReference type="Proteomes" id="UP000193136">
    <property type="component" value="Unassembled WGS sequence"/>
</dbReference>
<dbReference type="InterPro" id="IPR010176">
    <property type="entry name" value="C4xCH_C2xCH_motif_GEOSU"/>
</dbReference>
<dbReference type="STRING" id="1969733.B5V00_16690"/>
<evidence type="ECO:0000256" key="1">
    <source>
        <dbReference type="ARBA" id="ARBA00022729"/>
    </source>
</evidence>
<feature type="non-terminal residue" evidence="2">
    <location>
        <position position="1237"/>
    </location>
</feature>
<accession>A0A1X0XIN4</accession>
<keyword evidence="3" id="KW-1185">Reference proteome</keyword>
<dbReference type="PANTHER" id="PTHR35038">
    <property type="entry name" value="DISSIMILATORY SULFITE REDUCTASE SIRA"/>
    <property type="match status" value="1"/>
</dbReference>
<dbReference type="SUPFAM" id="SSF48695">
    <property type="entry name" value="Multiheme cytochromes"/>
    <property type="match status" value="4"/>
</dbReference>
<name>A0A1X0XIN4_9BACT</name>
<dbReference type="InterPro" id="IPR051829">
    <property type="entry name" value="Multiheme_Cytochr_ET"/>
</dbReference>
<dbReference type="InterPro" id="IPR036280">
    <property type="entry name" value="Multihaem_cyt_sf"/>
</dbReference>
<evidence type="ECO:0000313" key="2">
    <source>
        <dbReference type="EMBL" id="ORJ52751.1"/>
    </source>
</evidence>
<dbReference type="OrthoDB" id="5522598at2"/>
<proteinExistence type="predicted"/>
<reference evidence="2 3" key="1">
    <citation type="submission" date="2017-03" db="EMBL/GenBank/DDBJ databases">
        <title>Genome sequence of Geothermobacter sp. EPR-M, Deep-Sea Iron Reducer.</title>
        <authorList>
            <person name="Tully B."/>
            <person name="Savalia P."/>
            <person name="Abuyen K."/>
            <person name="Baughan C."/>
            <person name="Romero E."/>
            <person name="Ronkowski C."/>
            <person name="Torres B."/>
            <person name="Tremblay J."/>
            <person name="Trujillo A."/>
            <person name="Tyler M."/>
            <person name="Perez-Rodriguez I."/>
            <person name="Amend J."/>
        </authorList>
    </citation>
    <scope>NUCLEOTIDE SEQUENCE [LARGE SCALE GENOMIC DNA]</scope>
    <source>
        <strain evidence="2 3">EPR-M</strain>
    </source>
</reference>
<dbReference type="GO" id="GO:0016491">
    <property type="term" value="F:oxidoreductase activity"/>
    <property type="evidence" value="ECO:0007669"/>
    <property type="project" value="TreeGrafter"/>
</dbReference>
<evidence type="ECO:0000313" key="3">
    <source>
        <dbReference type="Proteomes" id="UP000193136"/>
    </source>
</evidence>
<dbReference type="RefSeq" id="WP_139800822.1">
    <property type="nucleotide sequence ID" value="NZ_NAAD01000049.1"/>
</dbReference>
<gene>
    <name evidence="2" type="ORF">B5V00_16690</name>
</gene>
<dbReference type="EMBL" id="NAAD01000049">
    <property type="protein sequence ID" value="ORJ52751.1"/>
    <property type="molecule type" value="Genomic_DNA"/>
</dbReference>
<feature type="non-terminal residue" evidence="2">
    <location>
        <position position="1"/>
    </location>
</feature>
<sequence length="1237" mass="125369">ATLTTTNPSPATGIVTIQAAVGVETAPATMTGMSVTIGGSSACNVTGAAMTWNGTTSRWEYSWDTSACGTSAAETAVTIDVTGTDPDCGTVVNAAQLTGVTIDNTCVDATPSTITIAPGQTVGGTAVDLTTLFSTTGNVGSFTYKINGTTVTSPWDSSAYGTTGPQAVTFEVTGTDPDCGDIVGPVSNSITVNNALGTDAGVAGVASKNKQLDVSAPYSGDFNGSNSVTVDWGTCPAIGSCDSATFPNTSGALAHAASPYAYSITGLTNGQIYQVRVTYTDADGVGGSAVQIFTDQVPSNSMLHNAAATGSSKWGGTWGLAGGKYGEFTCATCHVDTTTNIKRIRTSISFPDGSLMPNGSASSAVTFTDTRDTTSDYGDANGAHATSSGVCEVCHTFDTTQANGVHHHAYNMSTGSAAEQNHQLSADCMSCHNHKQGFKPTACDACHGNPPTTADSDGSTNTGLAWSPVTTGSTTPGAHDKHVNTLGFSDCNTCHNGNAMPNGGDIDIHFNADFSAAGGGTSVTGTYGGQLGVAYNNGTAGDGTKACSNVYCHGGTLGGSNPVWDATVTCGDCHGATSTTPPTGGSHATHAGTLAMACTQCHGASAGASGHMNGNVTWDVSALPTNTAGSATYNGTTTGNTGGLAPSATYGNCSNIYCHFGTTPTWGGSLSSGCASCHNNGAGEPWPSTGAHNAHFTALGVSLAAQVTNGAAVQAKCDYCHSGNNHADGTVDVNIAATYDDMSAGTPSYAGSQCSNVSCHGGQTTPAWTGTIDANTQCTLCHKAEDVATEYNSATSGMHGITGVVSGQNHGVSLACTQCHNGQPSNHFSDAGLATSAMNRPTGTDFVAGITLGTSSDLDTCAMTCHKEGADANRGTGTPWARLNNKTWARGGGVAGDECKTCHGIWGSWRGNVLVNHAADWDGDGTPEVQANHSECETCHGFSPTTTNANYTATWGTGDHGNGVITMNGPTPSTGAGYNQTNWGCDNACHGNASTGHALADSRWTVGFGDFGGGSCDLCHAPGGSGPTVVYPTGNSGFTGESYGSHLKAATTDTISGTTDWATQCQKCHGFHSGDVQVPNNTTVGINYTTHGGIWLGGTATGGKTTEAEICWSCHDANGVSEWGTNTNANTGNSTYNYGSLSTSNWTTATWTSANFSYKTGAIESTHSVNSAGTSAVTGTAYNYTESPDAVANIRCSYCHDVHNRNQATNDTVTGKPYLRGTWMGNPYKEDGAPQSG</sequence>
<organism evidence="2 3">
    <name type="scientific">Geothermobacter hydrogeniphilus</name>
    <dbReference type="NCBI Taxonomy" id="1969733"/>
    <lineage>
        <taxon>Bacteria</taxon>
        <taxon>Pseudomonadati</taxon>
        <taxon>Thermodesulfobacteriota</taxon>
        <taxon>Desulfuromonadia</taxon>
        <taxon>Desulfuromonadales</taxon>
        <taxon>Geothermobacteraceae</taxon>
        <taxon>Geothermobacter</taxon>
    </lineage>
</organism>
<dbReference type="PANTHER" id="PTHR35038:SF6">
    <property type="entry name" value="SURFACE LOCALIZED DECAHEME CYTOCHROME C LIPOPROTEIN"/>
    <property type="match status" value="1"/>
</dbReference>
<dbReference type="AlphaFoldDB" id="A0A1X0XIN4"/>
<keyword evidence="1" id="KW-0732">Signal</keyword>
<protein>
    <submittedName>
        <fullName evidence="2">Uncharacterized protein</fullName>
    </submittedName>
</protein>
<dbReference type="NCBIfam" id="TIGR01904">
    <property type="entry name" value="GSu_C4xC__C2xCH"/>
    <property type="match status" value="3"/>
</dbReference>
<comment type="caution">
    <text evidence="2">The sequence shown here is derived from an EMBL/GenBank/DDBJ whole genome shotgun (WGS) entry which is preliminary data.</text>
</comment>